<dbReference type="RefSeq" id="WP_174514022.1">
    <property type="nucleotide sequence ID" value="NZ_CABFMQ020000142.1"/>
</dbReference>
<dbReference type="Pfam" id="PF13318">
    <property type="entry name" value="AtzG-like"/>
    <property type="match status" value="1"/>
</dbReference>
<proteinExistence type="predicted"/>
<evidence type="ECO:0000313" key="1">
    <source>
        <dbReference type="EMBL" id="VTZ52445.1"/>
    </source>
</evidence>
<name>A0A8B6MCR1_METTU</name>
<dbReference type="EMBL" id="CABFMQ020000142">
    <property type="protein sequence ID" value="VTZ52445.1"/>
    <property type="molecule type" value="Genomic_DNA"/>
</dbReference>
<protein>
    <recommendedName>
        <fullName evidence="3">DUF4089 domain-containing protein</fullName>
    </recommendedName>
</protein>
<dbReference type="Proteomes" id="UP000485880">
    <property type="component" value="Unassembled WGS sequence"/>
</dbReference>
<organism evidence="1 2">
    <name type="scientific">Methylocella tundrae</name>
    <dbReference type="NCBI Taxonomy" id="227605"/>
    <lineage>
        <taxon>Bacteria</taxon>
        <taxon>Pseudomonadati</taxon>
        <taxon>Pseudomonadota</taxon>
        <taxon>Alphaproteobacteria</taxon>
        <taxon>Hyphomicrobiales</taxon>
        <taxon>Beijerinckiaceae</taxon>
        <taxon>Methylocella</taxon>
    </lineage>
</organism>
<sequence length="67" mass="7244">MRSPLSESELFDPDALVTAMAPLLGFGAIEDYRAGIVANLKLTVALAELVISFPLDDHEEPAEVFRA</sequence>
<evidence type="ECO:0000313" key="2">
    <source>
        <dbReference type="Proteomes" id="UP000485880"/>
    </source>
</evidence>
<dbReference type="InterPro" id="IPR025148">
    <property type="entry name" value="AtzG-like"/>
</dbReference>
<reference evidence="1 2" key="1">
    <citation type="submission" date="2019-05" db="EMBL/GenBank/DDBJ databases">
        <authorList>
            <person name="Farhan Ul Haque M."/>
        </authorList>
    </citation>
    <scope>NUCLEOTIDE SEQUENCE [LARGE SCALE GENOMIC DNA]</scope>
    <source>
        <strain evidence="1">2</strain>
    </source>
</reference>
<comment type="caution">
    <text evidence="1">The sequence shown here is derived from an EMBL/GenBank/DDBJ whole genome shotgun (WGS) entry which is preliminary data.</text>
</comment>
<keyword evidence="2" id="KW-1185">Reference proteome</keyword>
<evidence type="ECO:0008006" key="3">
    <source>
        <dbReference type="Google" id="ProtNLM"/>
    </source>
</evidence>
<gene>
    <name evidence="1" type="ORF">MPC4_80116</name>
</gene>
<dbReference type="AlphaFoldDB" id="A0A8B6MCR1"/>
<accession>A0A8B6MCR1</accession>